<comment type="caution">
    <text evidence="1">The sequence shown here is derived from an EMBL/GenBank/DDBJ whole genome shotgun (WGS) entry which is preliminary data.</text>
</comment>
<name>A0A0F9HGC4_9ZZZZ</name>
<dbReference type="AlphaFoldDB" id="A0A0F9HGC4"/>
<accession>A0A0F9HGC4</accession>
<sequence length="76" mass="8168">MATPTLKQLEEALPVGTIGFCLVCGTEADGVEPDARHYDCLECEQPQVYGAAEILSVCLSPLVALKEPTQGYYPSH</sequence>
<evidence type="ECO:0000313" key="1">
    <source>
        <dbReference type="EMBL" id="KKL74162.1"/>
    </source>
</evidence>
<proteinExistence type="predicted"/>
<reference evidence="1" key="1">
    <citation type="journal article" date="2015" name="Nature">
        <title>Complex archaea that bridge the gap between prokaryotes and eukaryotes.</title>
        <authorList>
            <person name="Spang A."/>
            <person name="Saw J.H."/>
            <person name="Jorgensen S.L."/>
            <person name="Zaremba-Niedzwiedzka K."/>
            <person name="Martijn J."/>
            <person name="Lind A.E."/>
            <person name="van Eijk R."/>
            <person name="Schleper C."/>
            <person name="Guy L."/>
            <person name="Ettema T.J."/>
        </authorList>
    </citation>
    <scope>NUCLEOTIDE SEQUENCE</scope>
</reference>
<gene>
    <name evidence="1" type="ORF">LCGC14_2067690</name>
</gene>
<dbReference type="EMBL" id="LAZR01024739">
    <property type="protein sequence ID" value="KKL74162.1"/>
    <property type="molecule type" value="Genomic_DNA"/>
</dbReference>
<organism evidence="1">
    <name type="scientific">marine sediment metagenome</name>
    <dbReference type="NCBI Taxonomy" id="412755"/>
    <lineage>
        <taxon>unclassified sequences</taxon>
        <taxon>metagenomes</taxon>
        <taxon>ecological metagenomes</taxon>
    </lineage>
</organism>
<protein>
    <submittedName>
        <fullName evidence="1">Uncharacterized protein</fullName>
    </submittedName>
</protein>